<feature type="domain" description="Peptidase M50" evidence="15">
    <location>
        <begin position="9"/>
        <end position="361"/>
    </location>
</feature>
<keyword evidence="5 17" id="KW-0645">Protease</keyword>
<evidence type="ECO:0000256" key="2">
    <source>
        <dbReference type="ARBA" id="ARBA00004141"/>
    </source>
</evidence>
<dbReference type="Proteomes" id="UP000186104">
    <property type="component" value="Chromosome"/>
</dbReference>
<evidence type="ECO:0000256" key="7">
    <source>
        <dbReference type="ARBA" id="ARBA00022801"/>
    </source>
</evidence>
<feature type="transmembrane region" description="Helical" evidence="14">
    <location>
        <begin position="6"/>
        <end position="23"/>
    </location>
</feature>
<dbReference type="Pfam" id="PF17820">
    <property type="entry name" value="PDZ_6"/>
    <property type="match status" value="1"/>
</dbReference>
<dbReference type="PANTHER" id="PTHR42837:SF2">
    <property type="entry name" value="MEMBRANE METALLOPROTEASE ARASP2, CHLOROPLASTIC-RELATED"/>
    <property type="match status" value="1"/>
</dbReference>
<keyword evidence="9 14" id="KW-1133">Transmembrane helix</keyword>
<proteinExistence type="inferred from homology"/>
<dbReference type="OrthoDB" id="9782003at2"/>
<dbReference type="Gene3D" id="2.30.42.10">
    <property type="match status" value="1"/>
</dbReference>
<evidence type="ECO:0000256" key="13">
    <source>
        <dbReference type="ARBA" id="ARBA00033476"/>
    </source>
</evidence>
<dbReference type="InterPro" id="IPR041489">
    <property type="entry name" value="PDZ_6"/>
</dbReference>
<dbReference type="RefSeq" id="WP_067471762.1">
    <property type="nucleotide sequence ID" value="NZ_CP015961.1"/>
</dbReference>
<protein>
    <recommendedName>
        <fullName evidence="4">Zinc metalloprotease Rip1</fullName>
    </recommendedName>
    <alternativeName>
        <fullName evidence="12">S2P endopeptidase</fullName>
    </alternativeName>
    <alternativeName>
        <fullName evidence="13">Site-2-type intramembrane protease</fullName>
    </alternativeName>
</protein>
<evidence type="ECO:0000259" key="16">
    <source>
        <dbReference type="Pfam" id="PF17820"/>
    </source>
</evidence>
<evidence type="ECO:0000256" key="12">
    <source>
        <dbReference type="ARBA" id="ARBA00032214"/>
    </source>
</evidence>
<name>A0A173LPG7_9ACTN</name>
<accession>A0A173LPG7</accession>
<keyword evidence="6 14" id="KW-0812">Transmembrane</keyword>
<dbReference type="InterPro" id="IPR004387">
    <property type="entry name" value="Pept_M50_Zn"/>
</dbReference>
<dbReference type="SUPFAM" id="SSF50156">
    <property type="entry name" value="PDZ domain-like"/>
    <property type="match status" value="1"/>
</dbReference>
<evidence type="ECO:0000256" key="1">
    <source>
        <dbReference type="ARBA" id="ARBA00001947"/>
    </source>
</evidence>
<sequence>MLIFGIVLFAFGIIVSIVWHEYGHFSTARHFGMLVRRFYVGMGPKVFAFRRGETEYGLAALPVGGFCDIAGMTTSDELDPADEPRAMHSKPAWQRIIVLLAGPVMNFILGFAIFFGVAVTAGLPNIDQEPIPVDQIPAVVGETQCIEQGCTGAGPAGDAGVLPGDRLVEIDSVPITSWADVSTAVESLGGQQVEIVVDRGGVTEHLTADVASREVDGTQQGVLGIRLDGDAVPQHVLDDPRYRGITEYGPVSAIGGTVHYTGYIMVETAKGIASFPSKIPGVAQSIFGGERAEDSPVSIVGASHIGGQVVDHGMWASFFLLLGALNFFIGGFNLIPLVPFDGGHIAVICYEKIRDALRKRRGLAPGGPADYEKLMPLTLGVFAILIGISAIVIVADFVNPMVLNL</sequence>
<dbReference type="CDD" id="cd06163">
    <property type="entry name" value="S2P-M50_PDZ_RseP-like"/>
    <property type="match status" value="1"/>
</dbReference>
<comment type="cofactor">
    <cofactor evidence="1">
        <name>Zn(2+)</name>
        <dbReference type="ChEBI" id="CHEBI:29105"/>
    </cofactor>
</comment>
<dbReference type="InterPro" id="IPR008915">
    <property type="entry name" value="Peptidase_M50"/>
</dbReference>
<dbReference type="InterPro" id="IPR036034">
    <property type="entry name" value="PDZ_sf"/>
</dbReference>
<dbReference type="KEGG" id="dtm:BJL86_1841"/>
<dbReference type="EMBL" id="CP015961">
    <property type="protein sequence ID" value="ANI92612.1"/>
    <property type="molecule type" value="Genomic_DNA"/>
</dbReference>
<evidence type="ECO:0000256" key="5">
    <source>
        <dbReference type="ARBA" id="ARBA00022670"/>
    </source>
</evidence>
<evidence type="ECO:0000256" key="9">
    <source>
        <dbReference type="ARBA" id="ARBA00022989"/>
    </source>
</evidence>
<organism evidence="17 18">
    <name type="scientific">Dietzia timorensis</name>
    <dbReference type="NCBI Taxonomy" id="499555"/>
    <lineage>
        <taxon>Bacteria</taxon>
        <taxon>Bacillati</taxon>
        <taxon>Actinomycetota</taxon>
        <taxon>Actinomycetes</taxon>
        <taxon>Mycobacteriales</taxon>
        <taxon>Dietziaceae</taxon>
        <taxon>Dietzia</taxon>
    </lineage>
</organism>
<dbReference type="PANTHER" id="PTHR42837">
    <property type="entry name" value="REGULATOR OF SIGMA-E PROTEASE RSEP"/>
    <property type="match status" value="1"/>
</dbReference>
<feature type="transmembrane region" description="Helical" evidence="14">
    <location>
        <begin position="377"/>
        <end position="398"/>
    </location>
</feature>
<dbReference type="GO" id="GO:0004222">
    <property type="term" value="F:metalloendopeptidase activity"/>
    <property type="evidence" value="ECO:0007669"/>
    <property type="project" value="InterPro"/>
</dbReference>
<dbReference type="AlphaFoldDB" id="A0A173LPG7"/>
<evidence type="ECO:0000256" key="6">
    <source>
        <dbReference type="ARBA" id="ARBA00022692"/>
    </source>
</evidence>
<keyword evidence="18" id="KW-1185">Reference proteome</keyword>
<dbReference type="GO" id="GO:0016020">
    <property type="term" value="C:membrane"/>
    <property type="evidence" value="ECO:0007669"/>
    <property type="project" value="UniProtKB-SubCell"/>
</dbReference>
<keyword evidence="11 14" id="KW-0472">Membrane</keyword>
<comment type="similarity">
    <text evidence="3">Belongs to the peptidase M50B family.</text>
</comment>
<comment type="subcellular location">
    <subcellularLocation>
        <location evidence="2">Membrane</location>
        <topology evidence="2">Multi-pass membrane protein</topology>
    </subcellularLocation>
</comment>
<evidence type="ECO:0000256" key="8">
    <source>
        <dbReference type="ARBA" id="ARBA00022833"/>
    </source>
</evidence>
<evidence type="ECO:0000256" key="10">
    <source>
        <dbReference type="ARBA" id="ARBA00023049"/>
    </source>
</evidence>
<dbReference type="GO" id="GO:0006508">
    <property type="term" value="P:proteolysis"/>
    <property type="evidence" value="ECO:0007669"/>
    <property type="project" value="UniProtKB-KW"/>
</dbReference>
<evidence type="ECO:0000256" key="3">
    <source>
        <dbReference type="ARBA" id="ARBA00007931"/>
    </source>
</evidence>
<feature type="transmembrane region" description="Helical" evidence="14">
    <location>
        <begin position="314"/>
        <end position="335"/>
    </location>
</feature>
<keyword evidence="8" id="KW-0862">Zinc</keyword>
<evidence type="ECO:0000313" key="17">
    <source>
        <dbReference type="EMBL" id="ANI92612.1"/>
    </source>
</evidence>
<reference evidence="17 18" key="1">
    <citation type="submission" date="2016-06" db="EMBL/GenBank/DDBJ databases">
        <title>Complete genome sequence of a saline-alkali tolerant type strain Dietzia timorensis ID05-A0528T.</title>
        <authorList>
            <person name="Wu X."/>
        </authorList>
    </citation>
    <scope>NUCLEOTIDE SEQUENCE [LARGE SCALE GENOMIC DNA]</scope>
    <source>
        <strain evidence="17 18">ID05-A0528</strain>
    </source>
</reference>
<feature type="transmembrane region" description="Helical" evidence="14">
    <location>
        <begin position="96"/>
        <end position="123"/>
    </location>
</feature>
<evidence type="ECO:0000259" key="15">
    <source>
        <dbReference type="Pfam" id="PF02163"/>
    </source>
</evidence>
<feature type="domain" description="PDZ" evidence="16">
    <location>
        <begin position="154"/>
        <end position="199"/>
    </location>
</feature>
<evidence type="ECO:0000256" key="14">
    <source>
        <dbReference type="SAM" id="Phobius"/>
    </source>
</evidence>
<evidence type="ECO:0000256" key="4">
    <source>
        <dbReference type="ARBA" id="ARBA00019897"/>
    </source>
</evidence>
<keyword evidence="7" id="KW-0378">Hydrolase</keyword>
<gene>
    <name evidence="17" type="ORF">BJL86_1841</name>
</gene>
<evidence type="ECO:0000313" key="18">
    <source>
        <dbReference type="Proteomes" id="UP000186104"/>
    </source>
</evidence>
<dbReference type="Pfam" id="PF02163">
    <property type="entry name" value="Peptidase_M50"/>
    <property type="match status" value="1"/>
</dbReference>
<keyword evidence="10 17" id="KW-0482">Metalloprotease</keyword>
<evidence type="ECO:0000256" key="11">
    <source>
        <dbReference type="ARBA" id="ARBA00023136"/>
    </source>
</evidence>
<dbReference type="STRING" id="499555.BJL86_1841"/>